<sequence>MLYLEDFLEVVEGIPSEVREKTNEIRELDLNIHNTLEHLDEQVKIFFGNAKKMKSGEKAASYEKIRRQYYKLLEEADEKVAISSNLHESLERYVRRIDAEIEKFKCELEADSPGITEILEKKSLELDEPSRESQKENRSSYSKGSMSSLLSGTDWRHNPHAKKEDSELSLSTNLSLSPPVTSASLSYTLGHIGAGSNAIAAAASQAIAATQQMRHGRRTASLAASFDAVSQGVLPADLSIGSELAHAAKAAIAASSLSQESGYRKHCMEYTR</sequence>
<protein>
    <submittedName>
        <fullName evidence="6">Inhibitor of growth protein 3</fullName>
    </submittedName>
</protein>
<feature type="compositionally biased region" description="Basic and acidic residues" evidence="4">
    <location>
        <begin position="154"/>
        <end position="166"/>
    </location>
</feature>
<evidence type="ECO:0000313" key="6">
    <source>
        <dbReference type="EMBL" id="KAB7507434.1"/>
    </source>
</evidence>
<dbReference type="EMBL" id="SEYY01000343">
    <property type="protein sequence ID" value="KAB7507434.1"/>
    <property type="molecule type" value="Genomic_DNA"/>
</dbReference>
<feature type="compositionally biased region" description="Basic and acidic residues" evidence="4">
    <location>
        <begin position="121"/>
        <end position="138"/>
    </location>
</feature>
<keyword evidence="3" id="KW-0804">Transcription</keyword>
<keyword evidence="7" id="KW-1185">Reference proteome</keyword>
<proteinExistence type="predicted"/>
<feature type="domain" description="Inhibitor of growth protein N-terminal histone-binding" evidence="5">
    <location>
        <begin position="3"/>
        <end position="104"/>
    </location>
</feature>
<evidence type="ECO:0000256" key="4">
    <source>
        <dbReference type="SAM" id="MobiDB-lite"/>
    </source>
</evidence>
<feature type="region of interest" description="Disordered" evidence="4">
    <location>
        <begin position="121"/>
        <end position="173"/>
    </location>
</feature>
<dbReference type="CDD" id="cd16858">
    <property type="entry name" value="ING_ING3_Yng2p"/>
    <property type="match status" value="1"/>
</dbReference>
<feature type="compositionally biased region" description="Low complexity" evidence="4">
    <location>
        <begin position="139"/>
        <end position="152"/>
    </location>
</feature>
<gene>
    <name evidence="6" type="primary">ing3</name>
    <name evidence="6" type="ORF">Anas_05401</name>
</gene>
<dbReference type="Proteomes" id="UP000326759">
    <property type="component" value="Unassembled WGS sequence"/>
</dbReference>
<dbReference type="PANTHER" id="PTHR10333:SF103">
    <property type="entry name" value="INHIBITOR OF GROWTH PROTEIN 3"/>
    <property type="match status" value="1"/>
</dbReference>
<dbReference type="OrthoDB" id="5411773at2759"/>
<dbReference type="InterPro" id="IPR024610">
    <property type="entry name" value="ING_N_histone-binding"/>
</dbReference>
<comment type="caution">
    <text evidence="6">The sequence shown here is derived from an EMBL/GenBank/DDBJ whole genome shotgun (WGS) entry which is preliminary data.</text>
</comment>
<keyword evidence="1" id="KW-0156">Chromatin regulator</keyword>
<dbReference type="GO" id="GO:0006325">
    <property type="term" value="P:chromatin organization"/>
    <property type="evidence" value="ECO:0007669"/>
    <property type="project" value="UniProtKB-KW"/>
</dbReference>
<evidence type="ECO:0000256" key="1">
    <source>
        <dbReference type="ARBA" id="ARBA00022853"/>
    </source>
</evidence>
<dbReference type="InterPro" id="IPR028651">
    <property type="entry name" value="ING_fam"/>
</dbReference>
<evidence type="ECO:0000259" key="5">
    <source>
        <dbReference type="SMART" id="SM01408"/>
    </source>
</evidence>
<evidence type="ECO:0000313" key="7">
    <source>
        <dbReference type="Proteomes" id="UP000326759"/>
    </source>
</evidence>
<dbReference type="AlphaFoldDB" id="A0A5N5TMM3"/>
<dbReference type="Gene3D" id="6.10.140.1740">
    <property type="match status" value="1"/>
</dbReference>
<dbReference type="GO" id="GO:0035267">
    <property type="term" value="C:NuA4 histone acetyltransferase complex"/>
    <property type="evidence" value="ECO:0007669"/>
    <property type="project" value="TreeGrafter"/>
</dbReference>
<accession>A0A5N5TMM3</accession>
<evidence type="ECO:0000256" key="2">
    <source>
        <dbReference type="ARBA" id="ARBA00023015"/>
    </source>
</evidence>
<organism evidence="6 7">
    <name type="scientific">Armadillidium nasatum</name>
    <dbReference type="NCBI Taxonomy" id="96803"/>
    <lineage>
        <taxon>Eukaryota</taxon>
        <taxon>Metazoa</taxon>
        <taxon>Ecdysozoa</taxon>
        <taxon>Arthropoda</taxon>
        <taxon>Crustacea</taxon>
        <taxon>Multicrustacea</taxon>
        <taxon>Malacostraca</taxon>
        <taxon>Eumalacostraca</taxon>
        <taxon>Peracarida</taxon>
        <taxon>Isopoda</taxon>
        <taxon>Oniscidea</taxon>
        <taxon>Crinocheta</taxon>
        <taxon>Armadillidiidae</taxon>
        <taxon>Armadillidium</taxon>
    </lineage>
</organism>
<reference evidence="6 7" key="1">
    <citation type="journal article" date="2019" name="PLoS Biol.">
        <title>Sex chromosomes control vertical transmission of feminizing Wolbachia symbionts in an isopod.</title>
        <authorList>
            <person name="Becking T."/>
            <person name="Chebbi M.A."/>
            <person name="Giraud I."/>
            <person name="Moumen B."/>
            <person name="Laverre T."/>
            <person name="Caubet Y."/>
            <person name="Peccoud J."/>
            <person name="Gilbert C."/>
            <person name="Cordaux R."/>
        </authorList>
    </citation>
    <scope>NUCLEOTIDE SEQUENCE [LARGE SCALE GENOMIC DNA]</scope>
    <source>
        <strain evidence="6">ANa2</strain>
        <tissue evidence="6">Whole body excluding digestive tract and cuticle</tissue>
    </source>
</reference>
<keyword evidence="2" id="KW-0805">Transcription regulation</keyword>
<dbReference type="SMART" id="SM01408">
    <property type="entry name" value="ING"/>
    <property type="match status" value="1"/>
</dbReference>
<name>A0A5N5TMM3_9CRUS</name>
<evidence type="ECO:0000256" key="3">
    <source>
        <dbReference type="ARBA" id="ARBA00023163"/>
    </source>
</evidence>
<dbReference type="Pfam" id="PF12998">
    <property type="entry name" value="ING"/>
    <property type="match status" value="1"/>
</dbReference>
<dbReference type="PANTHER" id="PTHR10333">
    <property type="entry name" value="INHIBITOR OF GROWTH PROTEIN"/>
    <property type="match status" value="1"/>
</dbReference>